<dbReference type="PANTHER" id="PTHR13754:SF13">
    <property type="entry name" value="METALLO-BETA-LACTAMASE SUPERFAMILY PROTEIN (AFU_ORTHOLOGUE AFUA_3G07630)"/>
    <property type="match status" value="1"/>
</dbReference>
<organism evidence="1 2">
    <name type="scientific">Pelomonas cellulosilytica</name>
    <dbReference type="NCBI Taxonomy" id="2906762"/>
    <lineage>
        <taxon>Bacteria</taxon>
        <taxon>Pseudomonadati</taxon>
        <taxon>Pseudomonadota</taxon>
        <taxon>Betaproteobacteria</taxon>
        <taxon>Burkholderiales</taxon>
        <taxon>Sphaerotilaceae</taxon>
        <taxon>Roseateles</taxon>
    </lineage>
</organism>
<dbReference type="RefSeq" id="WP_233371195.1">
    <property type="nucleotide sequence ID" value="NZ_JAJTWU010000002.1"/>
</dbReference>
<keyword evidence="2" id="KW-1185">Reference proteome</keyword>
<name>A0ABS8XSM5_9BURK</name>
<dbReference type="EMBL" id="JAJTWU010000002">
    <property type="protein sequence ID" value="MCE4554290.1"/>
    <property type="molecule type" value="Genomic_DNA"/>
</dbReference>
<dbReference type="Gene3D" id="3.60.15.10">
    <property type="entry name" value="Ribonuclease Z/Hydroxyacylglutathione hydrolase-like"/>
    <property type="match status" value="1"/>
</dbReference>
<gene>
    <name evidence="1" type="ORF">LXT13_07505</name>
</gene>
<sequence>MERLGIQFFAHDEPMELLPGLWFSGPVPRRFPERNWSGSGQMVLDGNTVEDIIPEDSSIAIDTAEGTVLISGCGHAGVVNTMAYVRDRVVRARPVVTLVGGFHLFALKDAQLDWTGRQMRAFGVKRLLGAHCTGFEAVYHLRRQLQLPRADALVAAIGSSVSLKGGITPDASALTR</sequence>
<evidence type="ECO:0000313" key="2">
    <source>
        <dbReference type="Proteomes" id="UP001200741"/>
    </source>
</evidence>
<dbReference type="PANTHER" id="PTHR13754">
    <property type="entry name" value="METALLO-BETA-LACTAMASE SUPERFAMILY PROTEIN"/>
    <property type="match status" value="1"/>
</dbReference>
<dbReference type="InterPro" id="IPR036866">
    <property type="entry name" value="RibonucZ/Hydroxyglut_hydro"/>
</dbReference>
<dbReference type="InterPro" id="IPR052926">
    <property type="entry name" value="Metallo-beta-lactamase_dom"/>
</dbReference>
<dbReference type="Proteomes" id="UP001200741">
    <property type="component" value="Unassembled WGS sequence"/>
</dbReference>
<protein>
    <submittedName>
        <fullName evidence="1">MBL fold metallo-hydrolase</fullName>
    </submittedName>
</protein>
<accession>A0ABS8XSM5</accession>
<evidence type="ECO:0000313" key="1">
    <source>
        <dbReference type="EMBL" id="MCE4554290.1"/>
    </source>
</evidence>
<reference evidence="1 2" key="1">
    <citation type="submission" date="2021-12" db="EMBL/GenBank/DDBJ databases">
        <title>Genome seq of P8.</title>
        <authorList>
            <person name="Seo T."/>
        </authorList>
    </citation>
    <scope>NUCLEOTIDE SEQUENCE [LARGE SCALE GENOMIC DNA]</scope>
    <source>
        <strain evidence="1 2">P8</strain>
    </source>
</reference>
<proteinExistence type="predicted"/>
<comment type="caution">
    <text evidence="1">The sequence shown here is derived from an EMBL/GenBank/DDBJ whole genome shotgun (WGS) entry which is preliminary data.</text>
</comment>
<dbReference type="InterPro" id="IPR041712">
    <property type="entry name" value="DHPS-like_MBL-fold"/>
</dbReference>
<dbReference type="CDD" id="cd07713">
    <property type="entry name" value="DHPS-like_MBL-fold"/>
    <property type="match status" value="1"/>
</dbReference>